<evidence type="ECO:0000313" key="3">
    <source>
        <dbReference type="Proteomes" id="UP000187203"/>
    </source>
</evidence>
<dbReference type="AlphaFoldDB" id="A0A1R3FXQ4"/>
<organism evidence="2 3">
    <name type="scientific">Corchorus olitorius</name>
    <dbReference type="NCBI Taxonomy" id="93759"/>
    <lineage>
        <taxon>Eukaryota</taxon>
        <taxon>Viridiplantae</taxon>
        <taxon>Streptophyta</taxon>
        <taxon>Embryophyta</taxon>
        <taxon>Tracheophyta</taxon>
        <taxon>Spermatophyta</taxon>
        <taxon>Magnoliopsida</taxon>
        <taxon>eudicotyledons</taxon>
        <taxon>Gunneridae</taxon>
        <taxon>Pentapetalae</taxon>
        <taxon>rosids</taxon>
        <taxon>malvids</taxon>
        <taxon>Malvales</taxon>
        <taxon>Malvaceae</taxon>
        <taxon>Grewioideae</taxon>
        <taxon>Apeibeae</taxon>
        <taxon>Corchorus</taxon>
    </lineage>
</organism>
<keyword evidence="3" id="KW-1185">Reference proteome</keyword>
<proteinExistence type="predicted"/>
<reference evidence="3" key="1">
    <citation type="submission" date="2013-09" db="EMBL/GenBank/DDBJ databases">
        <title>Corchorus olitorius genome sequencing.</title>
        <authorList>
            <person name="Alam M."/>
            <person name="Haque M.S."/>
            <person name="Islam M.S."/>
            <person name="Emdad E.M."/>
            <person name="Islam M.M."/>
            <person name="Ahmed B."/>
            <person name="Halim A."/>
            <person name="Hossen Q.M.M."/>
            <person name="Hossain M.Z."/>
            <person name="Ahmed R."/>
            <person name="Khan M.M."/>
            <person name="Islam R."/>
            <person name="Rashid M.M."/>
            <person name="Khan S.A."/>
            <person name="Rahman M.S."/>
            <person name="Alam M."/>
            <person name="Yahiya A.S."/>
            <person name="Khan M.S."/>
            <person name="Azam M.S."/>
            <person name="Haque T."/>
            <person name="Lashkar M.Z.H."/>
            <person name="Akhand A.I."/>
            <person name="Morshed G."/>
            <person name="Roy S."/>
            <person name="Uddin K.S."/>
            <person name="Rabeya T."/>
            <person name="Hossain A.S."/>
            <person name="Chowdhury A."/>
            <person name="Snigdha A.R."/>
            <person name="Mortoza M.S."/>
            <person name="Matin S.A."/>
            <person name="Hoque S.M.E."/>
            <person name="Islam M.K."/>
            <person name="Roy D.K."/>
            <person name="Haider R."/>
            <person name="Moosa M.M."/>
            <person name="Elias S.M."/>
            <person name="Hasan A.M."/>
            <person name="Jahan S."/>
            <person name="Shafiuddin M."/>
            <person name="Mahmood N."/>
            <person name="Shommy N.S."/>
        </authorList>
    </citation>
    <scope>NUCLEOTIDE SEQUENCE [LARGE SCALE GENOMIC DNA]</scope>
    <source>
        <strain evidence="3">cv. O-4</strain>
    </source>
</reference>
<dbReference type="PANTHER" id="PTHR46250">
    <property type="entry name" value="MYB/SANT-LIKE DNA-BINDING DOMAIN PROTEIN-RELATED"/>
    <property type="match status" value="1"/>
</dbReference>
<name>A0A1R3FXQ4_9ROSI</name>
<evidence type="ECO:0000313" key="2">
    <source>
        <dbReference type="EMBL" id="OMO50638.1"/>
    </source>
</evidence>
<accession>A0A1R3FXQ4</accession>
<evidence type="ECO:0000256" key="1">
    <source>
        <dbReference type="SAM" id="MobiDB-lite"/>
    </source>
</evidence>
<dbReference type="Proteomes" id="UP000187203">
    <property type="component" value="Unassembled WGS sequence"/>
</dbReference>
<dbReference type="PANTHER" id="PTHR46250:SF15">
    <property type="entry name" value="OS01G0523800 PROTEIN"/>
    <property type="match status" value="1"/>
</dbReference>
<feature type="compositionally biased region" description="Basic residues" evidence="1">
    <location>
        <begin position="47"/>
        <end position="56"/>
    </location>
</feature>
<feature type="compositionally biased region" description="Acidic residues" evidence="1">
    <location>
        <begin position="62"/>
        <end position="88"/>
    </location>
</feature>
<feature type="region of interest" description="Disordered" evidence="1">
    <location>
        <begin position="35"/>
        <end position="119"/>
    </location>
</feature>
<protein>
    <submittedName>
        <fullName evidence="2">Uncharacterized protein</fullName>
    </submittedName>
</protein>
<gene>
    <name evidence="2" type="ORF">COLO4_37972</name>
</gene>
<comment type="caution">
    <text evidence="2">The sequence shown here is derived from an EMBL/GenBank/DDBJ whole genome shotgun (WGS) entry which is preliminary data.</text>
</comment>
<dbReference type="EMBL" id="AWUE01024477">
    <property type="protein sequence ID" value="OMO50638.1"/>
    <property type="molecule type" value="Genomic_DNA"/>
</dbReference>
<sequence length="226" mass="25240">MDCSKKVGRGRPSKKAKENALVEASNALVVVENALVEAPITVEKPTKTQRRKRQPKPKPTETENEDGEDNEEVEKPEDEEAVEVDQGVEAENAFGASAAKPQSKEKSVTSKKRTKSDDGFGQLMTSIGGLCEAYNKKNEAVTGIASYFLTEKEEKDRRMQLNTEIRKLEGLTRQECRLVAQHIIKSPEKIDMFFSLPEDEKTEYVQEQLSECCTYRPTFDFGGGSA</sequence>